<evidence type="ECO:0000256" key="1">
    <source>
        <dbReference type="SAM" id="MobiDB-lite"/>
    </source>
</evidence>
<keyword evidence="3" id="KW-1185">Reference proteome</keyword>
<dbReference type="RefSeq" id="WP_110174046.1">
    <property type="nucleotide sequence ID" value="NZ_CP015136.1"/>
</dbReference>
<reference evidence="3" key="2">
    <citation type="submission" date="2016-04" db="EMBL/GenBank/DDBJ databases">
        <title>First Complete Genome Sequence of a Subdivision 6 Acidobacterium.</title>
        <authorList>
            <person name="Huang S."/>
            <person name="Vieira S."/>
            <person name="Bunk B."/>
            <person name="Riedel T."/>
            <person name="Sproeer C."/>
            <person name="Overmann J."/>
        </authorList>
    </citation>
    <scope>NUCLEOTIDE SEQUENCE [LARGE SCALE GENOMIC DNA]</scope>
    <source>
        <strain evidence="3">DSM 100886 HEG_-6_39</strain>
    </source>
</reference>
<gene>
    <name evidence="2" type="ORF">LuPra_05884</name>
</gene>
<dbReference type="AlphaFoldDB" id="A0A143PV90"/>
<feature type="compositionally biased region" description="Basic and acidic residues" evidence="1">
    <location>
        <begin position="19"/>
        <end position="41"/>
    </location>
</feature>
<organism evidence="2 3">
    <name type="scientific">Luteitalea pratensis</name>
    <dbReference type="NCBI Taxonomy" id="1855912"/>
    <lineage>
        <taxon>Bacteria</taxon>
        <taxon>Pseudomonadati</taxon>
        <taxon>Acidobacteriota</taxon>
        <taxon>Vicinamibacteria</taxon>
        <taxon>Vicinamibacterales</taxon>
        <taxon>Vicinamibacteraceae</taxon>
        <taxon>Luteitalea</taxon>
    </lineage>
</organism>
<feature type="compositionally biased region" description="Basic and acidic residues" evidence="1">
    <location>
        <begin position="1"/>
        <end position="11"/>
    </location>
</feature>
<dbReference type="Proteomes" id="UP000076079">
    <property type="component" value="Chromosome"/>
</dbReference>
<protein>
    <submittedName>
        <fullName evidence="2">Uncharacterized protein</fullName>
    </submittedName>
</protein>
<feature type="compositionally biased region" description="Basic and acidic residues" evidence="1">
    <location>
        <begin position="92"/>
        <end position="104"/>
    </location>
</feature>
<evidence type="ECO:0000313" key="2">
    <source>
        <dbReference type="EMBL" id="AMY12605.1"/>
    </source>
</evidence>
<name>A0A143PV90_LUTPR</name>
<accession>A0A143PV90</accession>
<dbReference type="EMBL" id="CP015136">
    <property type="protein sequence ID" value="AMY12605.1"/>
    <property type="molecule type" value="Genomic_DNA"/>
</dbReference>
<feature type="region of interest" description="Disordered" evidence="1">
    <location>
        <begin position="62"/>
        <end position="104"/>
    </location>
</feature>
<proteinExistence type="predicted"/>
<dbReference type="KEGG" id="abac:LuPra_05884"/>
<sequence length="104" mass="11646">MQREARLRDLRTPQARHNAKGEEVRGLASKLSRETDSDIESSYRETIKTLKAERDQLAREIADLEASRRRKAGGPPDERSAGGGRSSSGFEPGRRGPEDRSRRA</sequence>
<reference evidence="2 3" key="1">
    <citation type="journal article" date="2016" name="Genome Announc.">
        <title>First Complete Genome Sequence of a Subdivision 6 Acidobacterium Strain.</title>
        <authorList>
            <person name="Huang S."/>
            <person name="Vieira S."/>
            <person name="Bunk B."/>
            <person name="Riedel T."/>
            <person name="Sproer C."/>
            <person name="Overmann J."/>
        </authorList>
    </citation>
    <scope>NUCLEOTIDE SEQUENCE [LARGE SCALE GENOMIC DNA]</scope>
    <source>
        <strain evidence="3">DSM 100886 HEG_-6_39</strain>
    </source>
</reference>
<feature type="region of interest" description="Disordered" evidence="1">
    <location>
        <begin position="1"/>
        <end position="41"/>
    </location>
</feature>
<evidence type="ECO:0000313" key="3">
    <source>
        <dbReference type="Proteomes" id="UP000076079"/>
    </source>
</evidence>